<proteinExistence type="predicted"/>
<accession>A0A5J4VXS4</accession>
<dbReference type="EMBL" id="SNRW01004365">
    <property type="protein sequence ID" value="KAA6387464.1"/>
    <property type="molecule type" value="Genomic_DNA"/>
</dbReference>
<gene>
    <name evidence="1" type="ORF">EZS28_017012</name>
</gene>
<dbReference type="AlphaFoldDB" id="A0A5J4VXS4"/>
<comment type="caution">
    <text evidence="1">The sequence shown here is derived from an EMBL/GenBank/DDBJ whole genome shotgun (WGS) entry which is preliminary data.</text>
</comment>
<sequence length="104" mass="12608">MTKLAAIYRKDIVDTGEEITVNTTIKKDKKPRTRKVILRTRDGPCYLVRAIREWLQDEECKYRIEEKIWWDQDKKKELGELDEVKNLKKSKIRRKWMGVMQAPW</sequence>
<dbReference type="Proteomes" id="UP000324800">
    <property type="component" value="Unassembled WGS sequence"/>
</dbReference>
<reference evidence="1 2" key="1">
    <citation type="submission" date="2019-03" db="EMBL/GenBank/DDBJ databases">
        <title>Single cell metagenomics reveals metabolic interactions within the superorganism composed of flagellate Streblomastix strix and complex community of Bacteroidetes bacteria on its surface.</title>
        <authorList>
            <person name="Treitli S.C."/>
            <person name="Kolisko M."/>
            <person name="Husnik F."/>
            <person name="Keeling P."/>
            <person name="Hampl V."/>
        </authorList>
    </citation>
    <scope>NUCLEOTIDE SEQUENCE [LARGE SCALE GENOMIC DNA]</scope>
    <source>
        <strain evidence="1">ST1C</strain>
    </source>
</reference>
<protein>
    <submittedName>
        <fullName evidence="1">Uncharacterized protein</fullName>
    </submittedName>
</protein>
<evidence type="ECO:0000313" key="2">
    <source>
        <dbReference type="Proteomes" id="UP000324800"/>
    </source>
</evidence>
<name>A0A5J4VXS4_9EUKA</name>
<evidence type="ECO:0000313" key="1">
    <source>
        <dbReference type="EMBL" id="KAA6387464.1"/>
    </source>
</evidence>
<organism evidence="1 2">
    <name type="scientific">Streblomastix strix</name>
    <dbReference type="NCBI Taxonomy" id="222440"/>
    <lineage>
        <taxon>Eukaryota</taxon>
        <taxon>Metamonada</taxon>
        <taxon>Preaxostyla</taxon>
        <taxon>Oxymonadida</taxon>
        <taxon>Streblomastigidae</taxon>
        <taxon>Streblomastix</taxon>
    </lineage>
</organism>